<evidence type="ECO:0000256" key="2">
    <source>
        <dbReference type="ARBA" id="ARBA00023315"/>
    </source>
</evidence>
<evidence type="ECO:0000313" key="4">
    <source>
        <dbReference type="EMBL" id="PWK58574.1"/>
    </source>
</evidence>
<proteinExistence type="predicted"/>
<feature type="domain" description="N-acetyltransferase" evidence="3">
    <location>
        <begin position="1"/>
        <end position="160"/>
    </location>
</feature>
<gene>
    <name evidence="4" type="ORF">C8D95_101388</name>
</gene>
<dbReference type="Pfam" id="PF00583">
    <property type="entry name" value="Acetyltransf_1"/>
    <property type="match status" value="1"/>
</dbReference>
<dbReference type="CDD" id="cd04301">
    <property type="entry name" value="NAT_SF"/>
    <property type="match status" value="1"/>
</dbReference>
<accession>A0A316GCH6</accession>
<protein>
    <submittedName>
        <fullName evidence="4">Phosphinothricin acetyltransferase</fullName>
    </submittedName>
</protein>
<evidence type="ECO:0000256" key="1">
    <source>
        <dbReference type="ARBA" id="ARBA00022679"/>
    </source>
</evidence>
<dbReference type="PROSITE" id="PS51186">
    <property type="entry name" value="GNAT"/>
    <property type="match status" value="1"/>
</dbReference>
<dbReference type="InterPro" id="IPR016181">
    <property type="entry name" value="Acyl_CoA_acyltransferase"/>
</dbReference>
<dbReference type="GO" id="GO:0016747">
    <property type="term" value="F:acyltransferase activity, transferring groups other than amino-acyl groups"/>
    <property type="evidence" value="ECO:0007669"/>
    <property type="project" value="InterPro"/>
</dbReference>
<keyword evidence="5" id="KW-1185">Reference proteome</keyword>
<dbReference type="InterPro" id="IPR000182">
    <property type="entry name" value="GNAT_dom"/>
</dbReference>
<reference evidence="4 5" key="1">
    <citation type="submission" date="2018-05" db="EMBL/GenBank/DDBJ databases">
        <title>Genomic Encyclopedia of Type Strains, Phase IV (KMG-IV): sequencing the most valuable type-strain genomes for metagenomic binning, comparative biology and taxonomic classification.</title>
        <authorList>
            <person name="Goeker M."/>
        </authorList>
    </citation>
    <scope>NUCLEOTIDE SEQUENCE [LARGE SCALE GENOMIC DNA]</scope>
    <source>
        <strain evidence="4 5">DSM 103371</strain>
    </source>
</reference>
<dbReference type="Gene3D" id="3.40.630.30">
    <property type="match status" value="1"/>
</dbReference>
<name>A0A316GCH6_9RHOB</name>
<keyword evidence="2" id="KW-0012">Acyltransferase</keyword>
<dbReference type="Proteomes" id="UP000245390">
    <property type="component" value="Unassembled WGS sequence"/>
</dbReference>
<dbReference type="SUPFAM" id="SSF55729">
    <property type="entry name" value="Acyl-CoA N-acyltransferases (Nat)"/>
    <property type="match status" value="1"/>
</dbReference>
<evidence type="ECO:0000259" key="3">
    <source>
        <dbReference type="PROSITE" id="PS51186"/>
    </source>
</evidence>
<dbReference type="PANTHER" id="PTHR43072:SF23">
    <property type="entry name" value="UPF0039 PROTEIN C11D3.02C"/>
    <property type="match status" value="1"/>
</dbReference>
<dbReference type="EMBL" id="QGGV01000001">
    <property type="protein sequence ID" value="PWK58574.1"/>
    <property type="molecule type" value="Genomic_DNA"/>
</dbReference>
<evidence type="ECO:0000313" key="5">
    <source>
        <dbReference type="Proteomes" id="UP000245390"/>
    </source>
</evidence>
<organism evidence="4 5">
    <name type="scientific">Silicimonas algicola</name>
    <dbReference type="NCBI Taxonomy" id="1826607"/>
    <lineage>
        <taxon>Bacteria</taxon>
        <taxon>Pseudomonadati</taxon>
        <taxon>Pseudomonadota</taxon>
        <taxon>Alphaproteobacteria</taxon>
        <taxon>Rhodobacterales</taxon>
        <taxon>Paracoccaceae</taxon>
    </lineage>
</organism>
<dbReference type="PANTHER" id="PTHR43072">
    <property type="entry name" value="N-ACETYLTRANSFERASE"/>
    <property type="match status" value="1"/>
</dbReference>
<dbReference type="AlphaFoldDB" id="A0A316GCH6"/>
<comment type="caution">
    <text evidence="4">The sequence shown here is derived from an EMBL/GenBank/DDBJ whole genome shotgun (WGS) entry which is preliminary data.</text>
</comment>
<keyword evidence="1 4" id="KW-0808">Transferase</keyword>
<sequence length="167" mass="17879">MIIRPARKEDATAVLAIQNPIIRDTAVTFTSLEKTEAEIVAAIAAAPCFLVAEDDAGRVAGFVSYDQFRKGPGYARTMEHSIVLAPDARGQGTGRLLIEAALDRARRTGVGSMWAGVSGENAAGLAFHARAGFEEVARLPSVGFKFGRWMDLILMRKWLGDAGDASD</sequence>